<evidence type="ECO:0000256" key="1">
    <source>
        <dbReference type="SAM" id="Phobius"/>
    </source>
</evidence>
<sequence>DISDQHSSRASYAGVMDAKKESSLRSPFLIFFLLFLLLVSLSVSSFFTRRAITRLEEVAISAKTSSWCPANGVWSEWVTMGECPTTCGGCSLAKRKRTCTSRCGDCPCM</sequence>
<dbReference type="InterPro" id="IPR000884">
    <property type="entry name" value="TSP1_rpt"/>
</dbReference>
<keyword evidence="3" id="KW-1185">Reference proteome</keyword>
<organism evidence="2 3">
    <name type="scientific">Pristionchus mayeri</name>
    <dbReference type="NCBI Taxonomy" id="1317129"/>
    <lineage>
        <taxon>Eukaryota</taxon>
        <taxon>Metazoa</taxon>
        <taxon>Ecdysozoa</taxon>
        <taxon>Nematoda</taxon>
        <taxon>Chromadorea</taxon>
        <taxon>Rhabditida</taxon>
        <taxon>Rhabditina</taxon>
        <taxon>Diplogasteromorpha</taxon>
        <taxon>Diplogasteroidea</taxon>
        <taxon>Neodiplogasteridae</taxon>
        <taxon>Pristionchus</taxon>
    </lineage>
</organism>
<dbReference type="Proteomes" id="UP001328107">
    <property type="component" value="Unassembled WGS sequence"/>
</dbReference>
<name>A0AAN5DI47_9BILA</name>
<keyword evidence="1" id="KW-0472">Membrane</keyword>
<evidence type="ECO:0000313" key="2">
    <source>
        <dbReference type="EMBL" id="GMR62770.1"/>
    </source>
</evidence>
<dbReference type="PROSITE" id="PS50092">
    <property type="entry name" value="TSP1"/>
    <property type="match status" value="1"/>
</dbReference>
<evidence type="ECO:0000313" key="3">
    <source>
        <dbReference type="Proteomes" id="UP001328107"/>
    </source>
</evidence>
<evidence type="ECO:0008006" key="4">
    <source>
        <dbReference type="Google" id="ProtNLM"/>
    </source>
</evidence>
<dbReference type="PANTHER" id="PTHR31936:SF2">
    <property type="entry name" value="FLO11 DOMAIN-CONTAINING PROTEIN"/>
    <property type="match status" value="1"/>
</dbReference>
<feature type="non-terminal residue" evidence="2">
    <location>
        <position position="109"/>
    </location>
</feature>
<keyword evidence="1" id="KW-1133">Transmembrane helix</keyword>
<gene>
    <name evidence="2" type="ORF">PMAYCL1PPCAC_32965</name>
</gene>
<reference evidence="3" key="1">
    <citation type="submission" date="2022-10" db="EMBL/GenBank/DDBJ databases">
        <title>Genome assembly of Pristionchus species.</title>
        <authorList>
            <person name="Yoshida K."/>
            <person name="Sommer R.J."/>
        </authorList>
    </citation>
    <scope>NUCLEOTIDE SEQUENCE [LARGE SCALE GENOMIC DNA]</scope>
    <source>
        <strain evidence="3">RS5460</strain>
    </source>
</reference>
<comment type="caution">
    <text evidence="2">The sequence shown here is derived from an EMBL/GenBank/DDBJ whole genome shotgun (WGS) entry which is preliminary data.</text>
</comment>
<protein>
    <recommendedName>
        <fullName evidence="4">ShK domain-containing protein</fullName>
    </recommendedName>
</protein>
<feature type="transmembrane region" description="Helical" evidence="1">
    <location>
        <begin position="28"/>
        <end position="47"/>
    </location>
</feature>
<accession>A0AAN5DI47</accession>
<dbReference type="EMBL" id="BTRK01000006">
    <property type="protein sequence ID" value="GMR62770.1"/>
    <property type="molecule type" value="Genomic_DNA"/>
</dbReference>
<proteinExistence type="predicted"/>
<feature type="non-terminal residue" evidence="2">
    <location>
        <position position="1"/>
    </location>
</feature>
<dbReference type="PANTHER" id="PTHR31936">
    <property type="entry name" value="PROTEIN CBG18744"/>
    <property type="match status" value="1"/>
</dbReference>
<keyword evidence="1" id="KW-0812">Transmembrane</keyword>
<dbReference type="AlphaFoldDB" id="A0AAN5DI47"/>